<dbReference type="NCBIfam" id="TIGR01005">
    <property type="entry name" value="eps_transp_fam"/>
    <property type="match status" value="1"/>
</dbReference>
<evidence type="ECO:0000256" key="7">
    <source>
        <dbReference type="ARBA" id="ARBA00022741"/>
    </source>
</evidence>
<comment type="subcellular location">
    <subcellularLocation>
        <location evidence="1">Cell inner membrane</location>
        <topology evidence="1">Multi-pass membrane protein</topology>
    </subcellularLocation>
</comment>
<dbReference type="Pfam" id="PF23607">
    <property type="entry name" value="WZC_N"/>
    <property type="match status" value="1"/>
</dbReference>
<evidence type="ECO:0000256" key="15">
    <source>
        <dbReference type="SAM" id="Phobius"/>
    </source>
</evidence>
<keyword evidence="9" id="KW-0067">ATP-binding</keyword>
<evidence type="ECO:0000256" key="13">
    <source>
        <dbReference type="ARBA" id="ARBA00053015"/>
    </source>
</evidence>
<evidence type="ECO:0000256" key="6">
    <source>
        <dbReference type="ARBA" id="ARBA00022692"/>
    </source>
</evidence>
<evidence type="ECO:0000256" key="14">
    <source>
        <dbReference type="SAM" id="Coils"/>
    </source>
</evidence>
<reference evidence="19 20" key="1">
    <citation type="submission" date="2016-10" db="EMBL/GenBank/DDBJ databases">
        <authorList>
            <person name="de Groot N.N."/>
        </authorList>
    </citation>
    <scope>NUCLEOTIDE SEQUENCE [LARGE SCALE GENOMIC DNA]</scope>
    <source>
        <strain evidence="19 20">LMG 2247</strain>
    </source>
</reference>
<keyword evidence="8 19" id="KW-0418">Kinase</keyword>
<feature type="domain" description="AAA" evidence="17">
    <location>
        <begin position="550"/>
        <end position="669"/>
    </location>
</feature>
<dbReference type="InterPro" id="IPR025669">
    <property type="entry name" value="AAA_dom"/>
</dbReference>
<evidence type="ECO:0000259" key="18">
    <source>
        <dbReference type="Pfam" id="PF13807"/>
    </source>
</evidence>
<feature type="domain" description="Polysaccharide chain length determinant N-terminal" evidence="16">
    <location>
        <begin position="21"/>
        <end position="109"/>
    </location>
</feature>
<dbReference type="Gene3D" id="3.40.50.300">
    <property type="entry name" value="P-loop containing nucleotide triphosphate hydrolases"/>
    <property type="match status" value="1"/>
</dbReference>
<keyword evidence="5" id="KW-0808">Transferase</keyword>
<proteinExistence type="inferred from homology"/>
<evidence type="ECO:0000256" key="12">
    <source>
        <dbReference type="ARBA" id="ARBA00023137"/>
    </source>
</evidence>
<evidence type="ECO:0000256" key="8">
    <source>
        <dbReference type="ARBA" id="ARBA00022777"/>
    </source>
</evidence>
<dbReference type="PANTHER" id="PTHR32309">
    <property type="entry name" value="TYROSINE-PROTEIN KINASE"/>
    <property type="match status" value="1"/>
</dbReference>
<keyword evidence="14" id="KW-0175">Coiled coil</keyword>
<dbReference type="RefSeq" id="WP_090681905.1">
    <property type="nucleotide sequence ID" value="NZ_CADERL010000003.1"/>
</dbReference>
<gene>
    <name evidence="19" type="ORF">SAMN05216466_101697</name>
</gene>
<dbReference type="InterPro" id="IPR005702">
    <property type="entry name" value="Wzc-like_C"/>
</dbReference>
<evidence type="ECO:0000259" key="16">
    <source>
        <dbReference type="Pfam" id="PF02706"/>
    </source>
</evidence>
<dbReference type="InterPro" id="IPR032807">
    <property type="entry name" value="GNVR"/>
</dbReference>
<protein>
    <submittedName>
        <fullName evidence="19">Tyrosine-protein kinase Etk/Wzc</fullName>
    </submittedName>
</protein>
<keyword evidence="11 15" id="KW-0472">Membrane</keyword>
<keyword evidence="3" id="KW-1003">Cell membrane</keyword>
<keyword evidence="10 15" id="KW-1133">Transmembrane helix</keyword>
<keyword evidence="4" id="KW-0997">Cell inner membrane</keyword>
<evidence type="ECO:0000256" key="11">
    <source>
        <dbReference type="ARBA" id="ARBA00023136"/>
    </source>
</evidence>
<dbReference type="Pfam" id="PF02706">
    <property type="entry name" value="Wzz"/>
    <property type="match status" value="1"/>
</dbReference>
<dbReference type="OrthoDB" id="9808257at2"/>
<keyword evidence="6 15" id="KW-0812">Transmembrane</keyword>
<dbReference type="InterPro" id="IPR050445">
    <property type="entry name" value="Bact_polysacc_biosynth/exp"/>
</dbReference>
<evidence type="ECO:0000256" key="9">
    <source>
        <dbReference type="ARBA" id="ARBA00022840"/>
    </source>
</evidence>
<organism evidence="19 20">
    <name type="scientific">Paraburkholderia phenazinium</name>
    <dbReference type="NCBI Taxonomy" id="60549"/>
    <lineage>
        <taxon>Bacteria</taxon>
        <taxon>Pseudomonadati</taxon>
        <taxon>Pseudomonadota</taxon>
        <taxon>Betaproteobacteria</taxon>
        <taxon>Burkholderiales</taxon>
        <taxon>Burkholderiaceae</taxon>
        <taxon>Paraburkholderia</taxon>
    </lineage>
</organism>
<evidence type="ECO:0000256" key="10">
    <source>
        <dbReference type="ARBA" id="ARBA00022989"/>
    </source>
</evidence>
<dbReference type="GO" id="GO:0005886">
    <property type="term" value="C:plasma membrane"/>
    <property type="evidence" value="ECO:0007669"/>
    <property type="project" value="UniProtKB-SubCell"/>
</dbReference>
<dbReference type="AlphaFoldDB" id="A0A1G7QEI8"/>
<comment type="similarity">
    <text evidence="2">Belongs to the etk/wzc family.</text>
</comment>
<keyword evidence="7" id="KW-0547">Nucleotide-binding</keyword>
<evidence type="ECO:0000313" key="20">
    <source>
        <dbReference type="Proteomes" id="UP000199706"/>
    </source>
</evidence>
<evidence type="ECO:0000256" key="3">
    <source>
        <dbReference type="ARBA" id="ARBA00022475"/>
    </source>
</evidence>
<sequence length="738" mass="81615">MNQLNGPIDYVDADERPPEHLGKYLDALFDNRKLIAAVTGCVLLIGIAYAVLAEPVYRADILIQVEENPSSTKNLFGDASSMFDVKTAASAEIEVLRSRTVVSRAVDNLGLFIHASPRYVPVIGRWISDHSEGLSTPWPFGYVWGKERIDVPVFEVPADLYERKFTVTKGAGRDYELVYGDIKLRGEIGQTLKATTSFGPLELLVQNIQGNPGATFELRRYSRLLTIEKLQEDLTIAEKGKQSDVIGATLDGTDPRRTSDILNAIGTEYVRQNVQRKSEEAEHSIHFLEGQLPELKAQLETSENRFNTYRASHGTIDLGEEATSLLQRSVEAQSRRADLEQKREDLLARYTAEHPAVLSVDAQLQTAQTEIDRIEGETRALPPLEQGVLRLQRDVQVDTDLYTSLLNTEEQLRLVKAGKVGNVRLVDAAAMPEEPTRPKRALVIAGSLLLGLFIGVAWALTRRKLFDAIDDPHEIERRTGLPVYATVPHSRNEELLTRSRRASPSKALILAGSANADPAIESLRSFRTALEFTMHEARNRFVLITGPTPGIGKSFISLNLAAVVGASGKRVLLVDADLRKGFLHRHIGVERGLGLSDLVLGTHRADEVVRANVLPGVDFISRGSYVPNPSEVLSHANLHVLFTRLAAGYDVVLCDAPPILPVAETTELARLAGTMFLVARQGVTGIGEIRESVRRLSQIGVEIRGVIFNGLRLRPGRYGYGYGRYRYSSYSYEPYAQD</sequence>
<feature type="domain" description="Tyrosine-protein kinase G-rich" evidence="18">
    <location>
        <begin position="384"/>
        <end position="463"/>
    </location>
</feature>
<dbReference type="InterPro" id="IPR027417">
    <property type="entry name" value="P-loop_NTPase"/>
</dbReference>
<evidence type="ECO:0000256" key="1">
    <source>
        <dbReference type="ARBA" id="ARBA00004429"/>
    </source>
</evidence>
<dbReference type="Pfam" id="PF13807">
    <property type="entry name" value="GNVR"/>
    <property type="match status" value="1"/>
</dbReference>
<dbReference type="Pfam" id="PF13614">
    <property type="entry name" value="AAA_31"/>
    <property type="match status" value="1"/>
</dbReference>
<name>A0A1G7QEI8_9BURK</name>
<keyword evidence="12" id="KW-0829">Tyrosine-protein kinase</keyword>
<evidence type="ECO:0000256" key="5">
    <source>
        <dbReference type="ARBA" id="ARBA00022679"/>
    </source>
</evidence>
<dbReference type="SUPFAM" id="SSF52540">
    <property type="entry name" value="P-loop containing nucleoside triphosphate hydrolases"/>
    <property type="match status" value="1"/>
</dbReference>
<evidence type="ECO:0000256" key="2">
    <source>
        <dbReference type="ARBA" id="ARBA00008883"/>
    </source>
</evidence>
<evidence type="ECO:0000256" key="4">
    <source>
        <dbReference type="ARBA" id="ARBA00022519"/>
    </source>
</evidence>
<comment type="catalytic activity">
    <reaction evidence="13">
        <text>L-tyrosyl-[protein] + ATP = O-phospho-L-tyrosyl-[protein] + ADP + H(+)</text>
        <dbReference type="Rhea" id="RHEA:10596"/>
        <dbReference type="Rhea" id="RHEA-COMP:10136"/>
        <dbReference type="Rhea" id="RHEA-COMP:20101"/>
        <dbReference type="ChEBI" id="CHEBI:15378"/>
        <dbReference type="ChEBI" id="CHEBI:30616"/>
        <dbReference type="ChEBI" id="CHEBI:46858"/>
        <dbReference type="ChEBI" id="CHEBI:61978"/>
        <dbReference type="ChEBI" id="CHEBI:456216"/>
    </reaction>
</comment>
<dbReference type="InterPro" id="IPR005700">
    <property type="entry name" value="EPS_ExoP-like"/>
</dbReference>
<accession>A0A1G7QEI8</accession>
<evidence type="ECO:0000259" key="17">
    <source>
        <dbReference type="Pfam" id="PF13614"/>
    </source>
</evidence>
<feature type="transmembrane region" description="Helical" evidence="15">
    <location>
        <begin position="34"/>
        <end position="52"/>
    </location>
</feature>
<dbReference type="GO" id="GO:0004713">
    <property type="term" value="F:protein tyrosine kinase activity"/>
    <property type="evidence" value="ECO:0007669"/>
    <property type="project" value="TreeGrafter"/>
</dbReference>
<dbReference type="Proteomes" id="UP000199706">
    <property type="component" value="Unassembled WGS sequence"/>
</dbReference>
<feature type="transmembrane region" description="Helical" evidence="15">
    <location>
        <begin position="441"/>
        <end position="460"/>
    </location>
</feature>
<dbReference type="CDD" id="cd05387">
    <property type="entry name" value="BY-kinase"/>
    <property type="match status" value="1"/>
</dbReference>
<dbReference type="InterPro" id="IPR003856">
    <property type="entry name" value="LPS_length_determ_N"/>
</dbReference>
<dbReference type="EMBL" id="FNCJ01000001">
    <property type="protein sequence ID" value="SDF96010.1"/>
    <property type="molecule type" value="Genomic_DNA"/>
</dbReference>
<dbReference type="PANTHER" id="PTHR32309:SF32">
    <property type="entry name" value="TYROSINE-PROTEIN KINASE ETK-RELATED"/>
    <property type="match status" value="1"/>
</dbReference>
<evidence type="ECO:0000313" key="19">
    <source>
        <dbReference type="EMBL" id="SDF96010.1"/>
    </source>
</evidence>
<feature type="coiled-coil region" evidence="14">
    <location>
        <begin position="271"/>
        <end position="349"/>
    </location>
</feature>